<feature type="region of interest" description="Disordered" evidence="1">
    <location>
        <begin position="140"/>
        <end position="194"/>
    </location>
</feature>
<dbReference type="EMBL" id="SRLO01004242">
    <property type="protein sequence ID" value="TNN30672.1"/>
    <property type="molecule type" value="Genomic_DNA"/>
</dbReference>
<feature type="compositionally biased region" description="Basic and acidic residues" evidence="1">
    <location>
        <begin position="183"/>
        <end position="194"/>
    </location>
</feature>
<name>A0A4Z2EQW8_9TELE</name>
<comment type="caution">
    <text evidence="2">The sequence shown here is derived from an EMBL/GenBank/DDBJ whole genome shotgun (WGS) entry which is preliminary data.</text>
</comment>
<organism evidence="2 3">
    <name type="scientific">Liparis tanakae</name>
    <name type="common">Tanaka's snailfish</name>
    <dbReference type="NCBI Taxonomy" id="230148"/>
    <lineage>
        <taxon>Eukaryota</taxon>
        <taxon>Metazoa</taxon>
        <taxon>Chordata</taxon>
        <taxon>Craniata</taxon>
        <taxon>Vertebrata</taxon>
        <taxon>Euteleostomi</taxon>
        <taxon>Actinopterygii</taxon>
        <taxon>Neopterygii</taxon>
        <taxon>Teleostei</taxon>
        <taxon>Neoteleostei</taxon>
        <taxon>Acanthomorphata</taxon>
        <taxon>Eupercaria</taxon>
        <taxon>Perciformes</taxon>
        <taxon>Cottioidei</taxon>
        <taxon>Cottales</taxon>
        <taxon>Liparidae</taxon>
        <taxon>Liparis</taxon>
    </lineage>
</organism>
<evidence type="ECO:0000313" key="3">
    <source>
        <dbReference type="Proteomes" id="UP000314294"/>
    </source>
</evidence>
<dbReference type="AlphaFoldDB" id="A0A4Z2EQW8"/>
<proteinExistence type="predicted"/>
<gene>
    <name evidence="2" type="ORF">EYF80_059175</name>
</gene>
<reference evidence="2 3" key="1">
    <citation type="submission" date="2019-03" db="EMBL/GenBank/DDBJ databases">
        <title>First draft genome of Liparis tanakae, snailfish: a comprehensive survey of snailfish specific genes.</title>
        <authorList>
            <person name="Kim W."/>
            <person name="Song I."/>
            <person name="Jeong J.-H."/>
            <person name="Kim D."/>
            <person name="Kim S."/>
            <person name="Ryu S."/>
            <person name="Song J.Y."/>
            <person name="Lee S.K."/>
        </authorList>
    </citation>
    <scope>NUCLEOTIDE SEQUENCE [LARGE SCALE GENOMIC DNA]</scope>
    <source>
        <tissue evidence="2">Muscle</tissue>
    </source>
</reference>
<evidence type="ECO:0000256" key="1">
    <source>
        <dbReference type="SAM" id="MobiDB-lite"/>
    </source>
</evidence>
<feature type="compositionally biased region" description="Low complexity" evidence="1">
    <location>
        <begin position="73"/>
        <end position="97"/>
    </location>
</feature>
<feature type="region of interest" description="Disordered" evidence="1">
    <location>
        <begin position="1"/>
        <end position="22"/>
    </location>
</feature>
<feature type="compositionally biased region" description="Basic and acidic residues" evidence="1">
    <location>
        <begin position="148"/>
        <end position="159"/>
    </location>
</feature>
<evidence type="ECO:0000313" key="2">
    <source>
        <dbReference type="EMBL" id="TNN30672.1"/>
    </source>
</evidence>
<dbReference type="Proteomes" id="UP000314294">
    <property type="component" value="Unassembled WGS sequence"/>
</dbReference>
<accession>A0A4Z2EQW8</accession>
<sequence length="194" mass="20707">MSRRSLPGPTWRGGGDLPPALLGSSAASDASLLSSLLDSSSVQETTLVDTFWESTGVEDQSALDSDVLKHRSVSPYRPSSPSSSSSSSSSSSEPGTSTLYCRDRSLKSKTGVLWLRWALCALTRAWQVCAALLPPEENPAAGTASHGLLHENPKQDPENQRGSVRSTRATYRSLGTSSGTSRVLKESKNLLRDQ</sequence>
<feature type="region of interest" description="Disordered" evidence="1">
    <location>
        <begin position="58"/>
        <end position="99"/>
    </location>
</feature>
<feature type="compositionally biased region" description="Polar residues" evidence="1">
    <location>
        <begin position="160"/>
        <end position="181"/>
    </location>
</feature>
<keyword evidence="3" id="KW-1185">Reference proteome</keyword>
<protein>
    <submittedName>
        <fullName evidence="2">Uncharacterized protein</fullName>
    </submittedName>
</protein>